<protein>
    <submittedName>
        <fullName evidence="5">Tetratricopeptide repeat protein</fullName>
    </submittedName>
</protein>
<keyword evidence="4" id="KW-0732">Signal</keyword>
<dbReference type="InterPro" id="IPR050498">
    <property type="entry name" value="Ycf3"/>
</dbReference>
<dbReference type="Pfam" id="PF13181">
    <property type="entry name" value="TPR_8"/>
    <property type="match status" value="1"/>
</dbReference>
<sequence>MKATIKLKYLILVMAIAMIGISAQAQKAASDEDSTAQKIRAAVMKVYDDQLAETPDAYDVRYARAMQLYFNGDYAKSLDDINIVISQCPEKEADQLYDALILRAKLYDAQGNTAAEAQDLQRATAINPSSLNGIDLTAKLALKQGNLTEAESGFNAILRQSPQNYDAFYGLAQVEAQRGNNDKAIEFCDRAVKLFPQDPTVYYNRANVYKTIGAYENAAEDYIIAMSLSSGGNKGIAELWAMSNAHYDAVMSALQRAIDNAPRQGNFYYLRAEIAKTYLHYGQALHDFNIIIDNNFYDDYTIYEDAARCQFELTMYDEALKNVNKALQKSPTAIDAYVLKAQITRYQGTGNNYALAISVLKEAEALKPNYAPVLIAEARNLYALGQKDEAMNALNKVIAADPHNNEALLLRGFISKYRLRKPDEALADFSAMLANGDNMASLRGFALHEIGKDEEARQWARKIIADNPLPGGEAYYYAAALLSDIDPADEQALKYFESALANGFGSKFLAEVSEEYYVNLKLLRRNENFATVLNRYTDNFEVK</sequence>
<feature type="repeat" description="TPR" evidence="3">
    <location>
        <begin position="371"/>
        <end position="404"/>
    </location>
</feature>
<feature type="signal peptide" evidence="4">
    <location>
        <begin position="1"/>
        <end position="25"/>
    </location>
</feature>
<gene>
    <name evidence="5" type="ORF">FYJ29_09490</name>
</gene>
<comment type="caution">
    <text evidence="5">The sequence shown here is derived from an EMBL/GenBank/DDBJ whole genome shotgun (WGS) entry which is preliminary data.</text>
</comment>
<keyword evidence="2 3" id="KW-0802">TPR repeat</keyword>
<dbReference type="PANTHER" id="PTHR44858">
    <property type="entry name" value="TETRATRICOPEPTIDE REPEAT PROTEIN 6"/>
    <property type="match status" value="1"/>
</dbReference>
<proteinExistence type="predicted"/>
<evidence type="ECO:0000256" key="4">
    <source>
        <dbReference type="SAM" id="SignalP"/>
    </source>
</evidence>
<feature type="repeat" description="TPR" evidence="3">
    <location>
        <begin position="165"/>
        <end position="198"/>
    </location>
</feature>
<dbReference type="EMBL" id="VULT01000014">
    <property type="protein sequence ID" value="MSS17986.1"/>
    <property type="molecule type" value="Genomic_DNA"/>
</dbReference>
<reference evidence="5 6" key="1">
    <citation type="submission" date="2019-08" db="EMBL/GenBank/DDBJ databases">
        <title>In-depth cultivation of the pig gut microbiome towards novel bacterial diversity and tailored functional studies.</title>
        <authorList>
            <person name="Wylensek D."/>
            <person name="Hitch T.C.A."/>
            <person name="Clavel T."/>
        </authorList>
    </citation>
    <scope>NUCLEOTIDE SEQUENCE [LARGE SCALE GENOMIC DNA]</scope>
    <source>
        <strain evidence="5 6">Oil-RF-744-WCA-WT-10</strain>
    </source>
</reference>
<dbReference type="SUPFAM" id="SSF48452">
    <property type="entry name" value="TPR-like"/>
    <property type="match status" value="3"/>
</dbReference>
<dbReference type="Pfam" id="PF13432">
    <property type="entry name" value="TPR_16"/>
    <property type="match status" value="1"/>
</dbReference>
<dbReference type="Pfam" id="PF14559">
    <property type="entry name" value="TPR_19"/>
    <property type="match status" value="1"/>
</dbReference>
<keyword evidence="6" id="KW-1185">Reference proteome</keyword>
<dbReference type="AlphaFoldDB" id="A0A6L5XEY9"/>
<accession>A0A6L5XEY9</accession>
<evidence type="ECO:0000256" key="1">
    <source>
        <dbReference type="ARBA" id="ARBA00022737"/>
    </source>
</evidence>
<feature type="chain" id="PRO_5026951196" evidence="4">
    <location>
        <begin position="26"/>
        <end position="543"/>
    </location>
</feature>
<dbReference type="PROSITE" id="PS50005">
    <property type="entry name" value="TPR"/>
    <property type="match status" value="2"/>
</dbReference>
<dbReference type="Proteomes" id="UP000483362">
    <property type="component" value="Unassembled WGS sequence"/>
</dbReference>
<keyword evidence="1" id="KW-0677">Repeat</keyword>
<evidence type="ECO:0000256" key="3">
    <source>
        <dbReference type="PROSITE-ProRule" id="PRU00339"/>
    </source>
</evidence>
<dbReference type="InterPro" id="IPR019734">
    <property type="entry name" value="TPR_rpt"/>
</dbReference>
<dbReference type="Gene3D" id="1.25.40.10">
    <property type="entry name" value="Tetratricopeptide repeat domain"/>
    <property type="match status" value="3"/>
</dbReference>
<evidence type="ECO:0000313" key="6">
    <source>
        <dbReference type="Proteomes" id="UP000483362"/>
    </source>
</evidence>
<dbReference type="PANTHER" id="PTHR44858:SF1">
    <property type="entry name" value="UDP-N-ACETYLGLUCOSAMINE--PEPTIDE N-ACETYLGLUCOSAMINYLTRANSFERASE SPINDLY-RELATED"/>
    <property type="match status" value="1"/>
</dbReference>
<evidence type="ECO:0000313" key="5">
    <source>
        <dbReference type="EMBL" id="MSS17986.1"/>
    </source>
</evidence>
<dbReference type="SMART" id="SM00028">
    <property type="entry name" value="TPR"/>
    <property type="match status" value="7"/>
</dbReference>
<evidence type="ECO:0000256" key="2">
    <source>
        <dbReference type="ARBA" id="ARBA00022803"/>
    </source>
</evidence>
<dbReference type="RefSeq" id="WP_154328490.1">
    <property type="nucleotide sequence ID" value="NZ_CP045696.1"/>
</dbReference>
<organism evidence="5 6">
    <name type="scientific">Sodaliphilus pleomorphus</name>
    <dbReference type="NCBI Taxonomy" id="2606626"/>
    <lineage>
        <taxon>Bacteria</taxon>
        <taxon>Pseudomonadati</taxon>
        <taxon>Bacteroidota</taxon>
        <taxon>Bacteroidia</taxon>
        <taxon>Bacteroidales</taxon>
        <taxon>Muribaculaceae</taxon>
        <taxon>Sodaliphilus</taxon>
    </lineage>
</organism>
<dbReference type="InterPro" id="IPR011990">
    <property type="entry name" value="TPR-like_helical_dom_sf"/>
</dbReference>
<name>A0A6L5XEY9_9BACT</name>